<organism evidence="13 14">
    <name type="scientific">Rhodovulum sulfidophilum</name>
    <name type="common">Rhodobacter sulfidophilus</name>
    <dbReference type="NCBI Taxonomy" id="35806"/>
    <lineage>
        <taxon>Bacteria</taxon>
        <taxon>Pseudomonadati</taxon>
        <taxon>Pseudomonadota</taxon>
        <taxon>Alphaproteobacteria</taxon>
        <taxon>Rhodobacterales</taxon>
        <taxon>Paracoccaceae</taxon>
        <taxon>Rhodovulum</taxon>
    </lineage>
</organism>
<feature type="binding site" evidence="8">
    <location>
        <position position="140"/>
    </location>
    <ligand>
        <name>NAD(+)</name>
        <dbReference type="ChEBI" id="CHEBI:57540"/>
    </ligand>
</feature>
<feature type="binding site" evidence="8">
    <location>
        <begin position="115"/>
        <end position="117"/>
    </location>
    <ligand>
        <name>NAD(+)</name>
        <dbReference type="ChEBI" id="CHEBI:57540"/>
    </ligand>
</feature>
<comment type="function">
    <text evidence="8">Catalyzes the conversion of lactate to pyruvate.</text>
</comment>
<dbReference type="Gene3D" id="3.40.50.720">
    <property type="entry name" value="NAD(P)-binding Rossmann-like Domain"/>
    <property type="match status" value="1"/>
</dbReference>
<dbReference type="InterPro" id="IPR011304">
    <property type="entry name" value="L-lactate_DH"/>
</dbReference>
<feature type="binding site" evidence="8">
    <location>
        <position position="165"/>
    </location>
    <ligand>
        <name>beta-D-fructose 1,6-bisphosphate</name>
        <dbReference type="ChEBI" id="CHEBI:32966"/>
        <note>allosteric activator</note>
    </ligand>
</feature>
<feature type="active site" description="Proton acceptor" evidence="8 9">
    <location>
        <position position="172"/>
    </location>
</feature>
<dbReference type="GO" id="GO:0005737">
    <property type="term" value="C:cytoplasm"/>
    <property type="evidence" value="ECO:0007669"/>
    <property type="project" value="UniProtKB-SubCell"/>
</dbReference>
<feature type="binding site" evidence="8">
    <location>
        <position position="150"/>
    </location>
    <ligand>
        <name>beta-D-fructose 1,6-bisphosphate</name>
        <dbReference type="ChEBI" id="CHEBI:32966"/>
        <note>allosteric activator</note>
    </ligand>
</feature>
<evidence type="ECO:0000256" key="6">
    <source>
        <dbReference type="ARBA" id="ARBA00023027"/>
    </source>
</evidence>
<feature type="binding site" evidence="8">
    <location>
        <position position="62"/>
    </location>
    <ligand>
        <name>NAD(+)</name>
        <dbReference type="ChEBI" id="CHEBI:57540"/>
    </ligand>
</feature>
<evidence type="ECO:0000256" key="3">
    <source>
        <dbReference type="ARBA" id="ARBA00006054"/>
    </source>
</evidence>
<dbReference type="PANTHER" id="PTHR43128:SF16">
    <property type="entry name" value="L-LACTATE DEHYDROGENASE"/>
    <property type="match status" value="1"/>
</dbReference>
<dbReference type="Pfam" id="PF00056">
    <property type="entry name" value="Ldh_1_N"/>
    <property type="match status" value="1"/>
</dbReference>
<evidence type="ECO:0000313" key="13">
    <source>
        <dbReference type="EMBL" id="BAQ68360.1"/>
    </source>
</evidence>
<dbReference type="InterPro" id="IPR001557">
    <property type="entry name" value="L-lactate/malate_DH"/>
</dbReference>
<comment type="function">
    <text evidence="1">Catalyzes the reversible oxidation of malate to oxaloacetate.</text>
</comment>
<protein>
    <recommendedName>
        <fullName evidence="4 8">L-lactate dehydrogenase</fullName>
        <shortName evidence="8">L-LDH</shortName>
        <ecNumber evidence="4 8">1.1.1.27</ecNumber>
    </recommendedName>
</protein>
<dbReference type="InterPro" id="IPR018177">
    <property type="entry name" value="L-lactate_DH_AS"/>
</dbReference>
<dbReference type="PIRSF" id="PIRSF000102">
    <property type="entry name" value="Lac_mal_DH"/>
    <property type="match status" value="1"/>
</dbReference>
<feature type="binding site" evidence="10">
    <location>
        <position position="92"/>
    </location>
    <ligand>
        <name>NAD(+)</name>
        <dbReference type="ChEBI" id="CHEBI:57540"/>
    </ligand>
</feature>
<feature type="modified residue" description="Phosphotyrosine" evidence="8">
    <location>
        <position position="218"/>
    </location>
</feature>
<dbReference type="InterPro" id="IPR001236">
    <property type="entry name" value="Lactate/malate_DH_N"/>
</dbReference>
<evidence type="ECO:0000256" key="2">
    <source>
        <dbReference type="ARBA" id="ARBA00004843"/>
    </source>
</evidence>
<evidence type="ECO:0000256" key="9">
    <source>
        <dbReference type="PIRSR" id="PIRSR000102-1"/>
    </source>
</evidence>
<dbReference type="GO" id="GO:0006096">
    <property type="term" value="P:glycolytic process"/>
    <property type="evidence" value="ECO:0007669"/>
    <property type="project" value="UniProtKB-UniRule"/>
</dbReference>
<keyword evidence="6 8" id="KW-0520">NAD</keyword>
<keyword evidence="8" id="KW-0597">Phosphoprotein</keyword>
<feature type="binding site" evidence="8">
    <location>
        <position position="11"/>
    </location>
    <ligand>
        <name>NAD(+)</name>
        <dbReference type="ChEBI" id="CHEBI:57540"/>
    </ligand>
</feature>
<feature type="binding site" evidence="8 10">
    <location>
        <position position="32"/>
    </location>
    <ligand>
        <name>NAD(+)</name>
        <dbReference type="ChEBI" id="CHEBI:57540"/>
    </ligand>
</feature>
<dbReference type="EMBL" id="AP014800">
    <property type="protein sequence ID" value="BAQ68360.1"/>
    <property type="molecule type" value="Genomic_DNA"/>
</dbReference>
<keyword evidence="8" id="KW-0021">Allosteric enzyme</keyword>
<dbReference type="UniPathway" id="UPA00554">
    <property type="reaction ID" value="UER00611"/>
</dbReference>
<dbReference type="HAMAP" id="MF_00488">
    <property type="entry name" value="Lactate_dehydrog"/>
    <property type="match status" value="1"/>
</dbReference>
<feature type="domain" description="Lactate/malate dehydrogenase C-terminal" evidence="12">
    <location>
        <begin position="142"/>
        <end position="304"/>
    </location>
</feature>
<dbReference type="GO" id="GO:0006089">
    <property type="term" value="P:lactate metabolic process"/>
    <property type="evidence" value="ECO:0007669"/>
    <property type="project" value="TreeGrafter"/>
</dbReference>
<accession>A0A0D6B0F9</accession>
<evidence type="ECO:0000256" key="10">
    <source>
        <dbReference type="PIRSR" id="PIRSR000102-3"/>
    </source>
</evidence>
<comment type="pathway">
    <text evidence="2 8">Fermentation; pyruvate fermentation to lactate; (S)-lactate from pyruvate: step 1/1.</text>
</comment>
<sequence length="310" mass="31453">MKVGIVGAGMVGSAAGYALALTGAASRIVLVDRSEALALAQAQDIAHAAPFTAAVTVEAGGYEALVGADVVILAAGVGQKPGESRLALLERNAAVFEDVIRAVLRAAPDPILLVATNPVDVMTHVTAKIAGLAPGRVFGSGTILDTARFRSLVAHHLGIAPQSIHGYVLGEHGDSEVLGWSGARVGSEPLTSVAAQLGSAITADVRARIDDGVRRAAYRIIEGKGATNYGIGAGLARIVQAIGRDEGAVMSLSLVTPEVTGVHNVALSLPRVVGASGLRSTLMPTLDAQEVAALTASARMLRETSDALGL</sequence>
<dbReference type="GO" id="GO:0004459">
    <property type="term" value="F:L-lactate dehydrogenase (NAD+) activity"/>
    <property type="evidence" value="ECO:0007669"/>
    <property type="project" value="UniProtKB-UniRule"/>
</dbReference>
<dbReference type="InterPro" id="IPR015955">
    <property type="entry name" value="Lactate_DH/Glyco_Ohase_4_C"/>
</dbReference>
<proteinExistence type="inferred from homology"/>
<evidence type="ECO:0000256" key="1">
    <source>
        <dbReference type="ARBA" id="ARBA00003966"/>
    </source>
</evidence>
<dbReference type="PATRIC" id="fig|35806.4.peg.1234"/>
<dbReference type="InterPro" id="IPR036291">
    <property type="entry name" value="NAD(P)-bd_dom_sf"/>
</dbReference>
<dbReference type="PROSITE" id="PS00064">
    <property type="entry name" value="L_LDH"/>
    <property type="match status" value="1"/>
</dbReference>
<feature type="binding site" evidence="8">
    <location>
        <begin position="117"/>
        <end position="120"/>
    </location>
    <ligand>
        <name>substrate</name>
    </ligand>
</feature>
<feature type="binding site" evidence="8">
    <location>
        <begin position="76"/>
        <end position="77"/>
    </location>
    <ligand>
        <name>NAD(+)</name>
        <dbReference type="ChEBI" id="CHEBI:57540"/>
    </ligand>
</feature>
<dbReference type="PRINTS" id="PR00086">
    <property type="entry name" value="LLDHDRGNASE"/>
</dbReference>
<feature type="binding site" evidence="10">
    <location>
        <begin position="7"/>
        <end position="12"/>
    </location>
    <ligand>
        <name>NAD(+)</name>
        <dbReference type="ChEBI" id="CHEBI:57540"/>
    </ligand>
</feature>
<comment type="subcellular location">
    <subcellularLocation>
        <location evidence="8">Cytoplasm</location>
    </subcellularLocation>
</comment>
<keyword evidence="5 8" id="KW-0560">Oxidoreductase</keyword>
<dbReference type="InterPro" id="IPR022383">
    <property type="entry name" value="Lactate/malate_DH_C"/>
</dbReference>
<feature type="binding site" evidence="8">
    <location>
        <begin position="145"/>
        <end position="148"/>
    </location>
    <ligand>
        <name>substrate</name>
    </ligand>
</feature>
<dbReference type="Gene3D" id="3.90.110.10">
    <property type="entry name" value="Lactate dehydrogenase/glycoside hydrolase, family 4, C-terminal"/>
    <property type="match status" value="1"/>
</dbReference>
<dbReference type="SUPFAM" id="SSF56327">
    <property type="entry name" value="LDH C-terminal domain-like"/>
    <property type="match status" value="1"/>
</dbReference>
<comment type="similarity">
    <text evidence="3 8">Belongs to the LDH/MDH superfamily. LDH family.</text>
</comment>
<feature type="binding site" evidence="8">
    <location>
        <position position="227"/>
    </location>
    <ligand>
        <name>substrate</name>
    </ligand>
</feature>
<comment type="caution">
    <text evidence="8">Lacks conserved residue(s) required for the propagation of feature annotation.</text>
</comment>
<dbReference type="KEGG" id="rsu:NHU_01200"/>
<dbReference type="AlphaFoldDB" id="A0A0D6B0F9"/>
<evidence type="ECO:0000313" key="14">
    <source>
        <dbReference type="Proteomes" id="UP000064912"/>
    </source>
</evidence>
<evidence type="ECO:0000256" key="7">
    <source>
        <dbReference type="ARBA" id="ARBA00049258"/>
    </source>
</evidence>
<dbReference type="NCBIfam" id="TIGR01771">
    <property type="entry name" value="L-LDH-NAD"/>
    <property type="match status" value="1"/>
</dbReference>
<feature type="domain" description="Lactate/malate dehydrogenase N-terminal" evidence="11">
    <location>
        <begin position="1"/>
        <end position="139"/>
    </location>
</feature>
<dbReference type="Pfam" id="PF02866">
    <property type="entry name" value="Ldh_1_C"/>
    <property type="match status" value="1"/>
</dbReference>
<evidence type="ECO:0000256" key="5">
    <source>
        <dbReference type="ARBA" id="ARBA00023002"/>
    </source>
</evidence>
<evidence type="ECO:0000259" key="11">
    <source>
        <dbReference type="Pfam" id="PF00056"/>
    </source>
</evidence>
<dbReference type="eggNOG" id="COG0039">
    <property type="taxonomic scope" value="Bacteria"/>
</dbReference>
<gene>
    <name evidence="8 13" type="primary">ldh</name>
    <name evidence="13" type="ORF">NHU_01200</name>
</gene>
<evidence type="ECO:0000256" key="4">
    <source>
        <dbReference type="ARBA" id="ARBA00012967"/>
    </source>
</evidence>
<dbReference type="Proteomes" id="UP000064912">
    <property type="component" value="Chromosome"/>
</dbReference>
<dbReference type="PANTHER" id="PTHR43128">
    <property type="entry name" value="L-2-HYDROXYCARBOXYLATE DEHYDROGENASE (NAD(P)(+))"/>
    <property type="match status" value="1"/>
</dbReference>
<feature type="binding site" evidence="8">
    <location>
        <position position="85"/>
    </location>
    <ligand>
        <name>substrate</name>
    </ligand>
</feature>
<dbReference type="EC" id="1.1.1.27" evidence="4 8"/>
<dbReference type="SUPFAM" id="SSF51735">
    <property type="entry name" value="NAD(P)-binding Rossmann-fold domains"/>
    <property type="match status" value="1"/>
</dbReference>
<evidence type="ECO:0000256" key="8">
    <source>
        <dbReference type="HAMAP-Rule" id="MF_00488"/>
    </source>
</evidence>
<keyword evidence="8" id="KW-0963">Cytoplasm</keyword>
<name>A0A0D6B0F9_RHOSU</name>
<comment type="catalytic activity">
    <reaction evidence="7 8">
        <text>(S)-lactate + NAD(+) = pyruvate + NADH + H(+)</text>
        <dbReference type="Rhea" id="RHEA:23444"/>
        <dbReference type="ChEBI" id="CHEBI:15361"/>
        <dbReference type="ChEBI" id="CHEBI:15378"/>
        <dbReference type="ChEBI" id="CHEBI:16651"/>
        <dbReference type="ChEBI" id="CHEBI:57540"/>
        <dbReference type="ChEBI" id="CHEBI:57945"/>
        <dbReference type="EC" id="1.1.1.27"/>
    </reaction>
</comment>
<feature type="binding site" evidence="8">
    <location>
        <position position="79"/>
    </location>
    <ligand>
        <name>substrate</name>
    </ligand>
</feature>
<evidence type="ECO:0000259" key="12">
    <source>
        <dbReference type="Pfam" id="PF02866"/>
    </source>
</evidence>
<reference evidence="13 14" key="1">
    <citation type="submission" date="2015-02" db="EMBL/GenBank/DDBJ databases">
        <title>Genome sequene of Rhodovulum sulfidophilum DSM 2351.</title>
        <authorList>
            <person name="Nagao N."/>
        </authorList>
    </citation>
    <scope>NUCLEOTIDE SEQUENCE [LARGE SCALE GENOMIC DNA]</scope>
    <source>
        <strain evidence="13 14">DSM 2351</strain>
    </source>
</reference>
<comment type="activity regulation">
    <text evidence="8">Allosterically activated by fructose 1,6-bisphosphate (FBP).</text>
</comment>
<comment type="subunit">
    <text evidence="8">Homotetramer.</text>
</comment>